<evidence type="ECO:0000313" key="1">
    <source>
        <dbReference type="EMBL" id="EIJ43708.1"/>
    </source>
</evidence>
<dbReference type="Proteomes" id="UP000005744">
    <property type="component" value="Unassembled WGS sequence"/>
</dbReference>
<organism evidence="1 2">
    <name type="scientific">Beggiatoa alba B18LD</name>
    <dbReference type="NCBI Taxonomy" id="395493"/>
    <lineage>
        <taxon>Bacteria</taxon>
        <taxon>Pseudomonadati</taxon>
        <taxon>Pseudomonadota</taxon>
        <taxon>Gammaproteobacteria</taxon>
        <taxon>Thiotrichales</taxon>
        <taxon>Thiotrichaceae</taxon>
        <taxon>Beggiatoa</taxon>
    </lineage>
</organism>
<gene>
    <name evidence="1" type="ORF">BegalDRAFT_2876</name>
</gene>
<dbReference type="SUPFAM" id="SSF54523">
    <property type="entry name" value="Pili subunits"/>
    <property type="match status" value="1"/>
</dbReference>
<evidence type="ECO:0000313" key="2">
    <source>
        <dbReference type="Proteomes" id="UP000005744"/>
    </source>
</evidence>
<sequence>MKHLSVNHFKVMGFTLLELLLVLLLIGLLAGMTLPRLSNLYDTFRAASEREDILIQLGGLGYKAYQQGKVFTLTTFPATAEEKPVELPLNLPTGWRVVAESPIIFRENGACNGGKLTLFYQENLSYKLELRPPFCQAHL</sequence>
<accession>I3CJB5</accession>
<dbReference type="HOGENOM" id="CLU_136266_0_0_6"/>
<dbReference type="RefSeq" id="WP_002691114.1">
    <property type="nucleotide sequence ID" value="NZ_JH600070.1"/>
</dbReference>
<dbReference type="STRING" id="395493.BegalDRAFT_2876"/>
<dbReference type="InterPro" id="IPR045584">
    <property type="entry name" value="Pilin-like"/>
</dbReference>
<protein>
    <submittedName>
        <fullName evidence="1">Prepilin-type N-terminal cleavage/methylation domain-containing protein</fullName>
    </submittedName>
</protein>
<reference evidence="1 2" key="1">
    <citation type="submission" date="2011-11" db="EMBL/GenBank/DDBJ databases">
        <title>Improved High-Quality Draft sequence of Beggiatoa alba B18lD.</title>
        <authorList>
            <consortium name="US DOE Joint Genome Institute"/>
            <person name="Lucas S."/>
            <person name="Han J."/>
            <person name="Lapidus A."/>
            <person name="Cheng J.-F."/>
            <person name="Goodwin L."/>
            <person name="Pitluck S."/>
            <person name="Peters L."/>
            <person name="Mikhailova N."/>
            <person name="Held B."/>
            <person name="Detter J.C."/>
            <person name="Han C."/>
            <person name="Tapia R."/>
            <person name="Land M."/>
            <person name="Hauser L."/>
            <person name="Kyrpides N."/>
            <person name="Ivanova N."/>
            <person name="Pagani I."/>
            <person name="Samuel K."/>
            <person name="Teske A."/>
            <person name="Mueller J."/>
            <person name="Woyke T."/>
        </authorList>
    </citation>
    <scope>NUCLEOTIDE SEQUENCE [LARGE SCALE GENOMIC DNA]</scope>
    <source>
        <strain evidence="1 2">B18LD</strain>
    </source>
</reference>
<dbReference type="Gene3D" id="3.30.700.10">
    <property type="entry name" value="Glycoprotein, Type 4 Pilin"/>
    <property type="match status" value="1"/>
</dbReference>
<dbReference type="eggNOG" id="ENOG50337RA">
    <property type="taxonomic scope" value="Bacteria"/>
</dbReference>
<dbReference type="AlphaFoldDB" id="I3CJB5"/>
<dbReference type="EMBL" id="JH600070">
    <property type="protein sequence ID" value="EIJ43708.1"/>
    <property type="molecule type" value="Genomic_DNA"/>
</dbReference>
<proteinExistence type="predicted"/>
<keyword evidence="2" id="KW-1185">Reference proteome</keyword>
<dbReference type="NCBIfam" id="TIGR02532">
    <property type="entry name" value="IV_pilin_GFxxxE"/>
    <property type="match status" value="1"/>
</dbReference>
<dbReference type="InterPro" id="IPR012902">
    <property type="entry name" value="N_methyl_site"/>
</dbReference>
<name>I3CJB5_9GAMM</name>
<dbReference type="OrthoDB" id="7032114at2"/>